<evidence type="ECO:0000256" key="1">
    <source>
        <dbReference type="ARBA" id="ARBA00008690"/>
    </source>
</evidence>
<dbReference type="Proteomes" id="UP001054252">
    <property type="component" value="Unassembled WGS sequence"/>
</dbReference>
<dbReference type="InterPro" id="IPR021410">
    <property type="entry name" value="FAF"/>
</dbReference>
<gene>
    <name evidence="5" type="ORF">SLEP1_g20494</name>
</gene>
<dbReference type="InterPro" id="IPR046431">
    <property type="entry name" value="FAF_dom"/>
</dbReference>
<dbReference type="PANTHER" id="PTHR33155">
    <property type="entry name" value="FANTASTIC FOUR-LIKE PROTEIN (DUF3049)"/>
    <property type="match status" value="1"/>
</dbReference>
<comment type="similarity">
    <text evidence="1">Belongs to the fantastic four family.</text>
</comment>
<comment type="caution">
    <text evidence="5">The sequence shown here is derived from an EMBL/GenBank/DDBJ whole genome shotgun (WGS) entry which is preliminary data.</text>
</comment>
<dbReference type="AlphaFoldDB" id="A0AAV5JBW4"/>
<name>A0AAV5JBW4_9ROSI</name>
<accession>A0AAV5JBW4</accession>
<keyword evidence="2" id="KW-0175">Coiled coil</keyword>
<feature type="region of interest" description="Disordered" evidence="3">
    <location>
        <begin position="113"/>
        <end position="157"/>
    </location>
</feature>
<keyword evidence="6" id="KW-1185">Reference proteome</keyword>
<proteinExistence type="inferred from homology"/>
<evidence type="ECO:0000256" key="2">
    <source>
        <dbReference type="SAM" id="Coils"/>
    </source>
</evidence>
<feature type="compositionally biased region" description="Low complexity" evidence="3">
    <location>
        <begin position="113"/>
        <end position="124"/>
    </location>
</feature>
<feature type="domain" description="FAF" evidence="4">
    <location>
        <begin position="140"/>
        <end position="193"/>
    </location>
</feature>
<evidence type="ECO:0000256" key="3">
    <source>
        <dbReference type="SAM" id="MobiDB-lite"/>
    </source>
</evidence>
<feature type="coiled-coil region" evidence="2">
    <location>
        <begin position="203"/>
        <end position="232"/>
    </location>
</feature>
<organism evidence="5 6">
    <name type="scientific">Rubroshorea leprosula</name>
    <dbReference type="NCBI Taxonomy" id="152421"/>
    <lineage>
        <taxon>Eukaryota</taxon>
        <taxon>Viridiplantae</taxon>
        <taxon>Streptophyta</taxon>
        <taxon>Embryophyta</taxon>
        <taxon>Tracheophyta</taxon>
        <taxon>Spermatophyta</taxon>
        <taxon>Magnoliopsida</taxon>
        <taxon>eudicotyledons</taxon>
        <taxon>Gunneridae</taxon>
        <taxon>Pentapetalae</taxon>
        <taxon>rosids</taxon>
        <taxon>malvids</taxon>
        <taxon>Malvales</taxon>
        <taxon>Dipterocarpaceae</taxon>
        <taxon>Rubroshorea</taxon>
    </lineage>
</organism>
<evidence type="ECO:0000313" key="5">
    <source>
        <dbReference type="EMBL" id="GKV08924.1"/>
    </source>
</evidence>
<evidence type="ECO:0000313" key="6">
    <source>
        <dbReference type="Proteomes" id="UP001054252"/>
    </source>
</evidence>
<evidence type="ECO:0000259" key="4">
    <source>
        <dbReference type="Pfam" id="PF11250"/>
    </source>
</evidence>
<sequence length="278" mass="31022">MMVFCKKSVNSFLGTPGVPSEPIKSQSSKCGLGLITSDAQRLPNVIESSVLKPAALSPPLPLLAVPEKKDPGGIGFIDEVGGGVDGLMSCTESLGFESSDERRFDDGMGFCESKAASTSGASTARRTKSGSERWRERKKKFPPPLSSLNQNGQPSFYLRPVRKDGRLELTEIRIDRPETLRAHREGGRLTLQLVRNDHYFLPIDEEQELEENKELKFQLQEENEEIEGTGDNGIGENWGFRVTGEGLRRCHELLMSQHNHHHHPNNLHVWRQHCVPTS</sequence>
<dbReference type="PANTHER" id="PTHR33155:SF27">
    <property type="entry name" value="FANTASTIC FOUR-LIKE PROTEIN (DUF3049)"/>
    <property type="match status" value="1"/>
</dbReference>
<reference evidence="5 6" key="1">
    <citation type="journal article" date="2021" name="Commun. Biol.">
        <title>The genome of Shorea leprosula (Dipterocarpaceae) highlights the ecological relevance of drought in aseasonal tropical rainforests.</title>
        <authorList>
            <person name="Ng K.K.S."/>
            <person name="Kobayashi M.J."/>
            <person name="Fawcett J.A."/>
            <person name="Hatakeyama M."/>
            <person name="Paape T."/>
            <person name="Ng C.H."/>
            <person name="Ang C.C."/>
            <person name="Tnah L.H."/>
            <person name="Lee C.T."/>
            <person name="Nishiyama T."/>
            <person name="Sese J."/>
            <person name="O'Brien M.J."/>
            <person name="Copetti D."/>
            <person name="Mohd Noor M.I."/>
            <person name="Ong R.C."/>
            <person name="Putra M."/>
            <person name="Sireger I.Z."/>
            <person name="Indrioko S."/>
            <person name="Kosugi Y."/>
            <person name="Izuno A."/>
            <person name="Isagi Y."/>
            <person name="Lee S.L."/>
            <person name="Shimizu K.K."/>
        </authorList>
    </citation>
    <scope>NUCLEOTIDE SEQUENCE [LARGE SCALE GENOMIC DNA]</scope>
    <source>
        <strain evidence="5">214</strain>
    </source>
</reference>
<protein>
    <recommendedName>
        <fullName evidence="4">FAF domain-containing protein</fullName>
    </recommendedName>
</protein>
<dbReference type="EMBL" id="BPVZ01000029">
    <property type="protein sequence ID" value="GKV08924.1"/>
    <property type="molecule type" value="Genomic_DNA"/>
</dbReference>
<dbReference type="Pfam" id="PF11250">
    <property type="entry name" value="FAF"/>
    <property type="match status" value="1"/>
</dbReference>